<sequence length="329" mass="35566">MADASPITPEKFTEVAQQIEKQVSSVIIGQQDIIRHTLIAIIAGGHVLLEGVPGLGKTSLVRAFADTLSLRFVRIQFTPDLMPADIVGTDILEDQETGKRAFRFQPGPIFANLILADEINRATPKTQSALLEAMQERTVSVLGRTYATSKPFFVLATQNPIEMEGTYPLPEAQLDRFMFKLNVSFPKLDELTAIVEQTTGEKSTRATKVTDGNTLIAMGQFARQVPAASHVTRYAAALVSATHPDGEGATHVVKKYVRYGASPRGAQALLLGGRVLALLNGRFNVAIEDLKALAPAALRHRILLNFEGQAEGINPDDVIADVTAKVKAS</sequence>
<keyword evidence="2" id="KW-0067">ATP-binding</keyword>
<dbReference type="AlphaFoldDB" id="A0A2M8QGA5"/>
<evidence type="ECO:0000313" key="6">
    <source>
        <dbReference type="Proteomes" id="UP000230790"/>
    </source>
</evidence>
<dbReference type="GO" id="GO:0016887">
    <property type="term" value="F:ATP hydrolysis activity"/>
    <property type="evidence" value="ECO:0007669"/>
    <property type="project" value="InterPro"/>
</dbReference>
<feature type="domain" description="AAA+ ATPase" evidence="4">
    <location>
        <begin position="43"/>
        <end position="187"/>
    </location>
</feature>
<proteinExistence type="inferred from homology"/>
<dbReference type="InterPro" id="IPR003593">
    <property type="entry name" value="AAA+_ATPase"/>
</dbReference>
<evidence type="ECO:0000256" key="3">
    <source>
        <dbReference type="ARBA" id="ARBA00061607"/>
    </source>
</evidence>
<dbReference type="Pfam" id="PF17863">
    <property type="entry name" value="AAA_lid_2"/>
    <property type="match status" value="1"/>
</dbReference>
<dbReference type="InterPro" id="IPR041628">
    <property type="entry name" value="ChlI/MoxR_AAA_lid"/>
</dbReference>
<dbReference type="CDD" id="cd00009">
    <property type="entry name" value="AAA"/>
    <property type="match status" value="1"/>
</dbReference>
<reference evidence="5 6" key="1">
    <citation type="submission" date="2017-11" db="EMBL/GenBank/DDBJ databases">
        <title>Evolution of Phototrophy in the Chloroflexi Phylum Driven by Horizontal Gene Transfer.</title>
        <authorList>
            <person name="Ward L.M."/>
            <person name="Hemp J."/>
            <person name="Shih P.M."/>
            <person name="Mcglynn S.E."/>
            <person name="Fischer W."/>
        </authorList>
    </citation>
    <scope>NUCLEOTIDE SEQUENCE [LARGE SCALE GENOMIC DNA]</scope>
    <source>
        <strain evidence="5">JP3_7</strain>
    </source>
</reference>
<dbReference type="SMART" id="SM00382">
    <property type="entry name" value="AAA"/>
    <property type="match status" value="1"/>
</dbReference>
<organism evidence="5 6">
    <name type="scientific">Candidatus Thermofonsia Clade 3 bacterium</name>
    <dbReference type="NCBI Taxonomy" id="2364212"/>
    <lineage>
        <taxon>Bacteria</taxon>
        <taxon>Bacillati</taxon>
        <taxon>Chloroflexota</taxon>
        <taxon>Candidatus Thermofontia</taxon>
        <taxon>Candidatus Thermofonsia Clade 3</taxon>
    </lineage>
</organism>
<dbReference type="GO" id="GO:0005524">
    <property type="term" value="F:ATP binding"/>
    <property type="evidence" value="ECO:0007669"/>
    <property type="project" value="UniProtKB-KW"/>
</dbReference>
<keyword evidence="1" id="KW-0547">Nucleotide-binding</keyword>
<evidence type="ECO:0000313" key="5">
    <source>
        <dbReference type="EMBL" id="PJF48782.1"/>
    </source>
</evidence>
<evidence type="ECO:0000256" key="1">
    <source>
        <dbReference type="ARBA" id="ARBA00022741"/>
    </source>
</evidence>
<dbReference type="Pfam" id="PF07726">
    <property type="entry name" value="AAA_3"/>
    <property type="match status" value="1"/>
</dbReference>
<dbReference type="Gene3D" id="3.40.50.300">
    <property type="entry name" value="P-loop containing nucleotide triphosphate hydrolases"/>
    <property type="match status" value="1"/>
</dbReference>
<gene>
    <name evidence="5" type="ORF">CUN48_01665</name>
</gene>
<name>A0A2M8QGA5_9CHLR</name>
<evidence type="ECO:0000259" key="4">
    <source>
        <dbReference type="SMART" id="SM00382"/>
    </source>
</evidence>
<dbReference type="InterPro" id="IPR011703">
    <property type="entry name" value="ATPase_AAA-3"/>
</dbReference>
<dbReference type="InterPro" id="IPR050764">
    <property type="entry name" value="CbbQ/NirQ/NorQ/GpvN"/>
</dbReference>
<dbReference type="Gene3D" id="1.10.8.80">
    <property type="entry name" value="Magnesium chelatase subunit I, C-Terminal domain"/>
    <property type="match status" value="1"/>
</dbReference>
<protein>
    <submittedName>
        <fullName evidence="5">AAA family ATPase</fullName>
    </submittedName>
</protein>
<dbReference type="PANTHER" id="PTHR42759:SF1">
    <property type="entry name" value="MAGNESIUM-CHELATASE SUBUNIT CHLD"/>
    <property type="match status" value="1"/>
</dbReference>
<dbReference type="PANTHER" id="PTHR42759">
    <property type="entry name" value="MOXR FAMILY PROTEIN"/>
    <property type="match status" value="1"/>
</dbReference>
<dbReference type="SUPFAM" id="SSF52540">
    <property type="entry name" value="P-loop containing nucleoside triphosphate hydrolases"/>
    <property type="match status" value="1"/>
</dbReference>
<dbReference type="InterPro" id="IPR027417">
    <property type="entry name" value="P-loop_NTPase"/>
</dbReference>
<dbReference type="Proteomes" id="UP000230790">
    <property type="component" value="Unassembled WGS sequence"/>
</dbReference>
<accession>A0A2M8QGA5</accession>
<comment type="similarity">
    <text evidence="3">Belongs to the MoxR family.</text>
</comment>
<evidence type="ECO:0000256" key="2">
    <source>
        <dbReference type="ARBA" id="ARBA00022840"/>
    </source>
</evidence>
<dbReference type="FunFam" id="3.40.50.300:FF:000640">
    <property type="entry name" value="MoxR family ATPase"/>
    <property type="match status" value="1"/>
</dbReference>
<comment type="caution">
    <text evidence="5">The sequence shown here is derived from an EMBL/GenBank/DDBJ whole genome shotgun (WGS) entry which is preliminary data.</text>
</comment>
<dbReference type="EMBL" id="PGTN01000006">
    <property type="protein sequence ID" value="PJF48782.1"/>
    <property type="molecule type" value="Genomic_DNA"/>
</dbReference>
<dbReference type="PIRSF" id="PIRSF002849">
    <property type="entry name" value="AAA_ATPase_chaperone_MoxR_prd"/>
    <property type="match status" value="1"/>
</dbReference>